<feature type="compositionally biased region" description="Polar residues" evidence="6">
    <location>
        <begin position="1743"/>
        <end position="1757"/>
    </location>
</feature>
<keyword evidence="8" id="KW-1185">Reference proteome</keyword>
<feature type="compositionally biased region" description="Acidic residues" evidence="6">
    <location>
        <begin position="1887"/>
        <end position="1898"/>
    </location>
</feature>
<evidence type="ECO:0000256" key="5">
    <source>
        <dbReference type="ARBA" id="ARBA00023242"/>
    </source>
</evidence>
<dbReference type="InterPro" id="IPR033053">
    <property type="entry name" value="Hir3/CABIN1"/>
</dbReference>
<evidence type="ECO:0000256" key="6">
    <source>
        <dbReference type="SAM" id="MobiDB-lite"/>
    </source>
</evidence>
<evidence type="ECO:0000256" key="1">
    <source>
        <dbReference type="ARBA" id="ARBA00002687"/>
    </source>
</evidence>
<evidence type="ECO:0000313" key="8">
    <source>
        <dbReference type="Proteomes" id="UP001303373"/>
    </source>
</evidence>
<gene>
    <name evidence="7" type="ORF">R9X50_00560000</name>
</gene>
<comment type="similarity">
    <text evidence="3">Belongs to the HIR3 family.</text>
</comment>
<feature type="compositionally biased region" description="Basic and acidic residues" evidence="6">
    <location>
        <begin position="430"/>
        <end position="440"/>
    </location>
</feature>
<dbReference type="GO" id="GO:0005634">
    <property type="term" value="C:nucleus"/>
    <property type="evidence" value="ECO:0007669"/>
    <property type="project" value="UniProtKB-SubCell"/>
</dbReference>
<organism evidence="7 8">
    <name type="scientific">Acrodontium crateriforme</name>
    <dbReference type="NCBI Taxonomy" id="150365"/>
    <lineage>
        <taxon>Eukaryota</taxon>
        <taxon>Fungi</taxon>
        <taxon>Dikarya</taxon>
        <taxon>Ascomycota</taxon>
        <taxon>Pezizomycotina</taxon>
        <taxon>Dothideomycetes</taxon>
        <taxon>Dothideomycetidae</taxon>
        <taxon>Mycosphaerellales</taxon>
        <taxon>Teratosphaeriaceae</taxon>
        <taxon>Acrodontium</taxon>
    </lineage>
</organism>
<evidence type="ECO:0000313" key="7">
    <source>
        <dbReference type="EMBL" id="WPH02732.1"/>
    </source>
</evidence>
<dbReference type="PANTHER" id="PTHR15502">
    <property type="entry name" value="CALCINEURIN-BINDING PROTEIN CABIN 1-RELATED"/>
    <property type="match status" value="1"/>
</dbReference>
<feature type="compositionally biased region" description="Low complexity" evidence="6">
    <location>
        <begin position="1819"/>
        <end position="1830"/>
    </location>
</feature>
<protein>
    <recommendedName>
        <fullName evidence="4">Histone transcription regulator 3 homolog</fullName>
    </recommendedName>
</protein>
<feature type="compositionally biased region" description="Acidic residues" evidence="6">
    <location>
        <begin position="1835"/>
        <end position="1853"/>
    </location>
</feature>
<dbReference type="EMBL" id="CP138588">
    <property type="protein sequence ID" value="WPH02732.1"/>
    <property type="molecule type" value="Genomic_DNA"/>
</dbReference>
<evidence type="ECO:0000256" key="3">
    <source>
        <dbReference type="ARBA" id="ARBA00007335"/>
    </source>
</evidence>
<comment type="function">
    <text evidence="1">Has a role in a nucleosome assembly pathway that is required for the integrity of heterochromatin and proper chromosome segregation.</text>
</comment>
<feature type="compositionally biased region" description="Low complexity" evidence="6">
    <location>
        <begin position="1871"/>
        <end position="1884"/>
    </location>
</feature>
<proteinExistence type="inferred from homology"/>
<evidence type="ECO:0000256" key="2">
    <source>
        <dbReference type="ARBA" id="ARBA00004123"/>
    </source>
</evidence>
<feature type="compositionally biased region" description="Pro residues" evidence="6">
    <location>
        <begin position="1726"/>
        <end position="1736"/>
    </location>
</feature>
<feature type="compositionally biased region" description="Polar residues" evidence="6">
    <location>
        <begin position="1926"/>
        <end position="1938"/>
    </location>
</feature>
<reference evidence="7 8" key="1">
    <citation type="submission" date="2023-11" db="EMBL/GenBank/DDBJ databases">
        <title>An acidophilic fungus is an integral part of prey digestion in a carnivorous sundew plant.</title>
        <authorList>
            <person name="Tsai I.J."/>
        </authorList>
    </citation>
    <scope>NUCLEOTIDE SEQUENCE [LARGE SCALE GENOMIC DNA]</scope>
    <source>
        <strain evidence="7">169a</strain>
    </source>
</reference>
<dbReference type="Proteomes" id="UP001303373">
    <property type="component" value="Chromosome 9"/>
</dbReference>
<feature type="region of interest" description="Disordered" evidence="6">
    <location>
        <begin position="1715"/>
        <end position="1774"/>
    </location>
</feature>
<feature type="compositionally biased region" description="Basic and acidic residues" evidence="6">
    <location>
        <begin position="1715"/>
        <end position="1725"/>
    </location>
</feature>
<feature type="region of interest" description="Disordered" evidence="6">
    <location>
        <begin position="1819"/>
        <end position="1938"/>
    </location>
</feature>
<dbReference type="PANTHER" id="PTHR15502:SF7">
    <property type="entry name" value="CALCINEURIN-BINDING PROTEIN CABIN-1"/>
    <property type="match status" value="1"/>
</dbReference>
<keyword evidence="5" id="KW-0539">Nucleus</keyword>
<dbReference type="GO" id="GO:0000417">
    <property type="term" value="C:HIR complex"/>
    <property type="evidence" value="ECO:0007669"/>
    <property type="project" value="TreeGrafter"/>
</dbReference>
<accession>A0AAQ3MCR2</accession>
<name>A0AAQ3MCR2_9PEZI</name>
<dbReference type="GO" id="GO:0006325">
    <property type="term" value="P:chromatin organization"/>
    <property type="evidence" value="ECO:0007669"/>
    <property type="project" value="InterPro"/>
</dbReference>
<evidence type="ECO:0000256" key="4">
    <source>
        <dbReference type="ARBA" id="ARBA00014848"/>
    </source>
</evidence>
<sequence length="1938" mass="218465">MSGFKALNIESDDESDVEIDDTKEIQIEDALKLYHNALKFHAEGPESFEKTAAAYHELFESDIFKYPESQPELRRIHLYGTSSEPDHYVWNDHAPGVVVATASLDTGPSTLPQILHLSHKNYAQFKMEYLTYRIKTTNVDLKQIVADASSALGHFIDALDKDDTDLDLWRRTATVGTILDSRRIARFCLEAVLEGDEEGLTGMYALPGLEEGLAAEQLQELVAQLQDQLSILQTPLTVGKRKVLSHILKQRLNTYETISNRQIVLKKEHLTASESQKPTRVYLQVPSNWSELGDTIIEQLLAEQQGTGPAISAPAVCFNVTASSDSKTPCLESPALPMEIDQSNEHETQWPKDIVQQFPGLDGGEPTAQPRIAAADPSMTAYSTHTNTDDDVSKEESPTLTMPSRKRSGDTAGINDGAEESRNKSRRIRVRESTADGGETRRAMLEANRLWELEQQINEIQAADDWVFETVGNLFERVGIVGFAAAKEIRQEMRNESEDQRSDKCPKFLQPLEVARTEISRFMTEFSDQLAQVLLNEGKKSDFLRDAPRGSSSHTVTHTAVPHSLIQLIPLPSDGLEEFINRINNGWFKVEDVAWEWLVELLHPNSDKESSRNAYTTFVWPESLKTMVVRVLINFDHEIQKRATRIIHGSGGQPDASTDATAICEVSEMFEIIFELHLDIFMLIKQPNSGVEQKTIDIQSDRLKRWAEIAREAMHLRSTARETSDIHDELEIRFLWATTFTVATAHDVSQEHVLECMKDLRAVFMAAGKPSYFLQNNAIMSELSIAALDKEVSRLTTKDFFLKMTNEDMADPVSIIESLEPLLELLDQNTDDREVDMNQFERPPDASPELIQFLRGSDMSVRLLLWQRLRKAYSAISFDSMTINCYLRMMRIVLDDMKTKTVAIEDQKDRQKTVLTHLSVLQDLTSKVLELVQSCDLPFEYMDENGLHSAVGTFGDILQLLQVFNVFEDSIRVGKIEAPTQANGLTLPTFDAVTNMIHNMDVHAWMIVYALLKEAMAQNNDVFPTQTEDKFDVLRCVHRNLGIRSICGASKRIFVRQLKDEFLHMTHVEGYDTEQAQVLYDLYGLNCFINPAHDLIEHDCVQDAFLDRGVAMQTVDLLLVQASKLPIKELIKHSLKDTIDKVHGALNRKRPSEAILRNREIYRAFLRSTINPMDIFDAFKGVGNELALSPVPKADAILASKGWYFLMGHASLTKFRSVKRTAPAPTEDVEIAIAFFMQDLEFSMDNWETWFRLAQAYDTKIEESVVWSAEKLNNNMTEVVQLQRMAIHCYTTATALAYRSAELVPATSEKLTELYTDFANRLYSTSRAPFNMLPFALDELDKFLSNHEGITRSKPFKPLRLYTAWKLSKVLYQLALGGNPRSWMLHFSLANCLWKMHSATEEIRGRDKAPSAQQVLNALIRAIELLPDKKESRDKKEPTLEPHYKLVSIVNKLVNRGELSLPQAQEALRNTPYARSSSFPQEMDEWVPHVLSILKTLRTADKSHWHHRMIARAAQIIYDDSESHAVDAPGQNLGALGAKHELTQQMFTKTMVLQVWRPECERAGRHFVYYARYIRFFVDILEQLKDRTNLEMLARRVRRRPHDVYEHGLVWQDICNAYLRLLRDAASIPDGLETSTFSNLPHEDFTQRKDSLEKWMQAQNTGDFVALDVLREVLELKKVNQSLMKPGPIDDLIGDSYAYLFMTVGKQLFDVEQTARRAKEEEDARNPPPVASPPRNPMMSLNHLMNTDGASDSTTGPGTADVVPAPRKKIGVGRREIRNCAEASAQKMNASLASARTLGIASGSRVEIVINRSRAEAAGEASADSSAPGSIHDSADDESELSELEEEDEDDDAERQVKEDSASRAMFPGLASSEAAGSREGSPAFETADEGENNDVEMDETHETVDENVGATHGQEKTNSGEDPPINSSLPAVGEQSL</sequence>
<dbReference type="GO" id="GO:0031491">
    <property type="term" value="F:nucleosome binding"/>
    <property type="evidence" value="ECO:0007669"/>
    <property type="project" value="TreeGrafter"/>
</dbReference>
<comment type="subcellular location">
    <subcellularLocation>
        <location evidence="2">Nucleus</location>
    </subcellularLocation>
</comment>
<feature type="region of interest" description="Disordered" evidence="6">
    <location>
        <begin position="381"/>
        <end position="440"/>
    </location>
</feature>